<dbReference type="PANTHER" id="PTHR46300:SF2">
    <property type="entry name" value="CYTOCHROME P450 MONOOXYGENASE ALNH-RELATED"/>
    <property type="match status" value="1"/>
</dbReference>
<dbReference type="InterPro" id="IPR036396">
    <property type="entry name" value="Cyt_P450_sf"/>
</dbReference>
<dbReference type="InterPro" id="IPR017972">
    <property type="entry name" value="Cyt_P450_CS"/>
</dbReference>
<dbReference type="PROSITE" id="PS00086">
    <property type="entry name" value="CYTOCHROME_P450"/>
    <property type="match status" value="1"/>
</dbReference>
<feature type="binding site" description="axial binding residue" evidence="6">
    <location>
        <position position="532"/>
    </location>
    <ligand>
        <name>heme</name>
        <dbReference type="ChEBI" id="CHEBI:30413"/>
    </ligand>
    <ligandPart>
        <name>Fe</name>
        <dbReference type="ChEBI" id="CHEBI:18248"/>
    </ligandPart>
</feature>
<reference evidence="9" key="1">
    <citation type="submission" date="2014-12" db="EMBL/GenBank/DDBJ databases">
        <title>Genome Sequence of Valsa Canker Pathogens Uncovers a Specific Adaption of Colonization on Woody Bark.</title>
        <authorList>
            <person name="Yin Z."/>
            <person name="Liu H."/>
            <person name="Gao X."/>
            <person name="Li Z."/>
            <person name="Song N."/>
            <person name="Ke X."/>
            <person name="Dai Q."/>
            <person name="Wu Y."/>
            <person name="Sun Y."/>
            <person name="Xu J.-R."/>
            <person name="Kang Z.K."/>
            <person name="Wang L."/>
            <person name="Huang L."/>
        </authorList>
    </citation>
    <scope>NUCLEOTIDE SEQUENCE [LARGE SCALE GENOMIC DNA]</scope>
    <source>
        <strain evidence="9">SXYL134</strain>
    </source>
</reference>
<keyword evidence="9" id="KW-1185">Reference proteome</keyword>
<evidence type="ECO:0000256" key="2">
    <source>
        <dbReference type="ARBA" id="ARBA00022723"/>
    </source>
</evidence>
<name>A0A194UV25_CYTMA</name>
<dbReference type="GO" id="GO:0004497">
    <property type="term" value="F:monooxygenase activity"/>
    <property type="evidence" value="ECO:0007669"/>
    <property type="project" value="UniProtKB-KW"/>
</dbReference>
<evidence type="ECO:0000256" key="1">
    <source>
        <dbReference type="ARBA" id="ARBA00010617"/>
    </source>
</evidence>
<dbReference type="SUPFAM" id="SSF48264">
    <property type="entry name" value="Cytochrome P450"/>
    <property type="match status" value="1"/>
</dbReference>
<dbReference type="AlphaFoldDB" id="A0A194UV25"/>
<dbReference type="InterPro" id="IPR050364">
    <property type="entry name" value="Cytochrome_P450_fung"/>
</dbReference>
<gene>
    <name evidence="8" type="ORF">VP1G_02831</name>
</gene>
<proteinExistence type="inferred from homology"/>
<protein>
    <submittedName>
        <fullName evidence="8">Steroid 17-alpha-hydroxylase/17,20 lyase</fullName>
    </submittedName>
</protein>
<comment type="similarity">
    <text evidence="1 7">Belongs to the cytochrome P450 family.</text>
</comment>
<evidence type="ECO:0000313" key="8">
    <source>
        <dbReference type="EMBL" id="KUI55459.1"/>
    </source>
</evidence>
<keyword evidence="5 7" id="KW-0503">Monooxygenase</keyword>
<comment type="cofactor">
    <cofactor evidence="6">
        <name>heme</name>
        <dbReference type="ChEBI" id="CHEBI:30413"/>
    </cofactor>
</comment>
<dbReference type="Proteomes" id="UP000078576">
    <property type="component" value="Unassembled WGS sequence"/>
</dbReference>
<dbReference type="GO" id="GO:0020037">
    <property type="term" value="F:heme binding"/>
    <property type="evidence" value="ECO:0007669"/>
    <property type="project" value="InterPro"/>
</dbReference>
<sequence length="654" mass="73443">MFEVRGLHDGLPVLLVVFCVLLAHRFNLSYFRNLWSKGKSQVPLPCAETTTDIDGNRLYYGGMKWPQYEATFNLRLSYLYGPVITIKHGPETRLARAVRWVNTALFRDWRPSDTTVLINSLSENETVLKRLLGSCASRSPSIAAGKYLSGGRRIVLQPYGPDWSRYRRAFTSPLTKEKINSRWTRALRFEAMVMADRIANLGSISSPSDLNVLDEISRFTASSVLQITYARRAPTPHDQVLKDLETVSKNIADAFTPGKYWVDEFPLLDIFPTIISPWKQKLNADHEFELGIFTDLLHGAESNLGGNKSDSEESVIGPSGASVDSVIGPGECAAAELLRNKEHLQLDRDDIAYLSAGIFEAGTETTAMTINTFLLAAASYPVVARRAQAEIDGLMHGQHGSAEPVPTFEDLQRLPYLAAIVKETLRLTPTGSSGVGHTPTRAEPQTLELSYNVGRQTMRLKMPSGTTVLANTYGLHHNPRQFPDPWRFDPDRWLPTDSDTQSLSKVHNPEALTVPLDHTNANYAFGFGRRICPGSSLASYSLSMSIAVLLLCFDFELTDDARLHYIEIEEQQREEHKKWNDLFPSLDRDIIQNELSLQKGYRDERDQIGRVLIDSHIAFKLSRKQLAECIHLRPRTEDYGLKGVREALAMMQYA</sequence>
<evidence type="ECO:0000313" key="9">
    <source>
        <dbReference type="Proteomes" id="UP000078576"/>
    </source>
</evidence>
<dbReference type="InterPro" id="IPR001128">
    <property type="entry name" value="Cyt_P450"/>
</dbReference>
<dbReference type="EMBL" id="KN714680">
    <property type="protein sequence ID" value="KUI55459.1"/>
    <property type="molecule type" value="Genomic_DNA"/>
</dbReference>
<dbReference type="Gene3D" id="1.10.630.10">
    <property type="entry name" value="Cytochrome P450"/>
    <property type="match status" value="1"/>
</dbReference>
<keyword evidence="3 7" id="KW-0560">Oxidoreductase</keyword>
<dbReference type="GO" id="GO:0016705">
    <property type="term" value="F:oxidoreductase activity, acting on paired donors, with incorporation or reduction of molecular oxygen"/>
    <property type="evidence" value="ECO:0007669"/>
    <property type="project" value="InterPro"/>
</dbReference>
<dbReference type="InterPro" id="IPR002401">
    <property type="entry name" value="Cyt_P450_E_grp-I"/>
</dbReference>
<keyword evidence="8" id="KW-0456">Lyase</keyword>
<dbReference type="PRINTS" id="PR00385">
    <property type="entry name" value="P450"/>
</dbReference>
<dbReference type="PANTHER" id="PTHR46300">
    <property type="entry name" value="P450, PUTATIVE (EUROFUNG)-RELATED-RELATED"/>
    <property type="match status" value="1"/>
</dbReference>
<evidence type="ECO:0000256" key="3">
    <source>
        <dbReference type="ARBA" id="ARBA00023002"/>
    </source>
</evidence>
<keyword evidence="2 6" id="KW-0479">Metal-binding</keyword>
<evidence type="ECO:0000256" key="4">
    <source>
        <dbReference type="ARBA" id="ARBA00023004"/>
    </source>
</evidence>
<keyword evidence="6 7" id="KW-0349">Heme</keyword>
<organism evidence="8 9">
    <name type="scientific">Cytospora mali</name>
    <name type="common">Apple Valsa canker fungus</name>
    <name type="synonym">Valsa mali</name>
    <dbReference type="NCBI Taxonomy" id="578113"/>
    <lineage>
        <taxon>Eukaryota</taxon>
        <taxon>Fungi</taxon>
        <taxon>Dikarya</taxon>
        <taxon>Ascomycota</taxon>
        <taxon>Pezizomycotina</taxon>
        <taxon>Sordariomycetes</taxon>
        <taxon>Sordariomycetidae</taxon>
        <taxon>Diaporthales</taxon>
        <taxon>Cytosporaceae</taxon>
        <taxon>Cytospora</taxon>
    </lineage>
</organism>
<evidence type="ECO:0000256" key="5">
    <source>
        <dbReference type="ARBA" id="ARBA00023033"/>
    </source>
</evidence>
<evidence type="ECO:0000256" key="6">
    <source>
        <dbReference type="PIRSR" id="PIRSR602401-1"/>
    </source>
</evidence>
<dbReference type="GO" id="GO:0005506">
    <property type="term" value="F:iron ion binding"/>
    <property type="evidence" value="ECO:0007669"/>
    <property type="project" value="InterPro"/>
</dbReference>
<dbReference type="OrthoDB" id="1103324at2759"/>
<dbReference type="GO" id="GO:0016829">
    <property type="term" value="F:lyase activity"/>
    <property type="evidence" value="ECO:0007669"/>
    <property type="project" value="UniProtKB-KW"/>
</dbReference>
<dbReference type="Pfam" id="PF00067">
    <property type="entry name" value="p450"/>
    <property type="match status" value="1"/>
</dbReference>
<dbReference type="PRINTS" id="PR00463">
    <property type="entry name" value="EP450I"/>
</dbReference>
<evidence type="ECO:0000256" key="7">
    <source>
        <dbReference type="RuleBase" id="RU000461"/>
    </source>
</evidence>
<accession>A0A194UV25</accession>
<dbReference type="STRING" id="694573.A0A194UV25"/>
<keyword evidence="4 6" id="KW-0408">Iron</keyword>